<evidence type="ECO:0000256" key="4">
    <source>
        <dbReference type="ARBA" id="ARBA00023136"/>
    </source>
</evidence>
<dbReference type="SMART" id="SM00052">
    <property type="entry name" value="EAL"/>
    <property type="match status" value="1"/>
</dbReference>
<dbReference type="OrthoDB" id="9805474at2"/>
<evidence type="ECO:0000313" key="8">
    <source>
        <dbReference type="EMBL" id="ANU76725.1"/>
    </source>
</evidence>
<evidence type="ECO:0000256" key="1">
    <source>
        <dbReference type="ARBA" id="ARBA00004141"/>
    </source>
</evidence>
<dbReference type="GO" id="GO:0016020">
    <property type="term" value="C:membrane"/>
    <property type="evidence" value="ECO:0007669"/>
    <property type="project" value="UniProtKB-SubCell"/>
</dbReference>
<feature type="domain" description="GGDEF" evidence="7">
    <location>
        <begin position="514"/>
        <end position="639"/>
    </location>
</feature>
<dbReference type="SUPFAM" id="SSF55073">
    <property type="entry name" value="Nucleotide cyclase"/>
    <property type="match status" value="1"/>
</dbReference>
<comment type="subcellular location">
    <subcellularLocation>
        <location evidence="1">Membrane</location>
        <topology evidence="1">Multi-pass membrane protein</topology>
    </subcellularLocation>
</comment>
<dbReference type="PROSITE" id="PS50883">
    <property type="entry name" value="EAL"/>
    <property type="match status" value="1"/>
</dbReference>
<organism evidence="8 9">
    <name type="scientific">Blautia pseudococcoides</name>
    <dbReference type="NCBI Taxonomy" id="1796616"/>
    <lineage>
        <taxon>Bacteria</taxon>
        <taxon>Bacillati</taxon>
        <taxon>Bacillota</taxon>
        <taxon>Clostridia</taxon>
        <taxon>Lachnospirales</taxon>
        <taxon>Lachnospiraceae</taxon>
        <taxon>Blautia</taxon>
    </lineage>
</organism>
<dbReference type="InterPro" id="IPR000160">
    <property type="entry name" value="GGDEF_dom"/>
</dbReference>
<protein>
    <submittedName>
        <fullName evidence="8">Diguanylate cyclase</fullName>
    </submittedName>
</protein>
<dbReference type="SUPFAM" id="SSF141868">
    <property type="entry name" value="EAL domain-like"/>
    <property type="match status" value="1"/>
</dbReference>
<evidence type="ECO:0000256" key="3">
    <source>
        <dbReference type="ARBA" id="ARBA00022989"/>
    </source>
</evidence>
<accession>A0A1C7IAV2</accession>
<dbReference type="CDD" id="cd01948">
    <property type="entry name" value="EAL"/>
    <property type="match status" value="1"/>
</dbReference>
<dbReference type="STRING" id="1796616.A4V09_13705"/>
<dbReference type="InterPro" id="IPR043128">
    <property type="entry name" value="Rev_trsase/Diguanyl_cyclase"/>
</dbReference>
<dbReference type="AlphaFoldDB" id="A0A1C7IAV2"/>
<dbReference type="InterPro" id="IPR029095">
    <property type="entry name" value="NarX-like_N"/>
</dbReference>
<dbReference type="SMART" id="SM00267">
    <property type="entry name" value="GGDEF"/>
    <property type="match status" value="1"/>
</dbReference>
<evidence type="ECO:0000256" key="5">
    <source>
        <dbReference type="SAM" id="Phobius"/>
    </source>
</evidence>
<gene>
    <name evidence="8" type="ORF">A4V09_13705</name>
</gene>
<sequence>MQKKMRNIFLLVALVLSGLLSLYSMRSLQGNARVINYTGVVRGATQRLVKEELEGTQDDALIDKLDGIIEELRTGKGENHLARLNDAEYQEMMALMQERWEEIKQEILKVRQGADSSALYRLSEEYFELADKSVGVAEQYAEGYVRMAQICFAALTLICTAAAIFLAFYMKQQEKRRKAVALMENANLEKSRKLSRMTEDIQAPMNEISELLYVSEVDTYELLFINEAGKRSFHIDDVKGKLCYQVLQGRDTPCPFCTTKYLKSGENYTWENTNPLTGRHYLFKDRLIEWDGKQARLELAFDTTEAEYEKEKLRYALSSEQMVMECIRTLYCEKDIGDAVKDVLQESGMFLNAERTYMFDLTGGFFNNDYEWCAENVESRQEVLQNLHREQMEQWRGILRKEGCIVIKSAEEFREMFPGSEDIIRERNIRNLAISPLEKEGMVVGCLGVDNLPEERLLNIGSILQTLCYFILLSYRRAEDEQQLSHLSYFDTLTSFYNRNRYMEDMQKLAGREGSVGIVYLDVNGLKDINDQFGHAFGDKVLIECAERMKQVFQDGSFYRVGGDEFVIVCPGVSKEHFRGKVNALRASFKRDELCKAAIGSQWTEKLVDVSQAVANADARMYEDKKEFYRNNPVSKRYRHHSDELLYLTDPEILREEISRNQFVVYLQPKISSSDRMAVGAEALIRYQSRDGSLVLPGNFLPLLEESQTVSQIDFFVFEFICSKIKEWSMEGKKGFPVSVNFSRYSLAQPHFIERLLGICEKYKISPKYLEIEITETVRSVNDIDIGTLIEKIREAGFIVTIDDFGTEYANLALLSAVEFDVLKLDKSMVDDVVKNPKARAIISSIVEMGKQMGIQIVAEGIETEEQLGVLRSCGVELAQGFLFSKPIAVDEYEKRYLDK</sequence>
<dbReference type="InterPro" id="IPR029787">
    <property type="entry name" value="Nucleotide_cyclase"/>
</dbReference>
<keyword evidence="3 5" id="KW-1133">Transmembrane helix</keyword>
<dbReference type="GO" id="GO:0071111">
    <property type="term" value="F:cyclic-guanylate-specific phosphodiesterase activity"/>
    <property type="evidence" value="ECO:0007669"/>
    <property type="project" value="InterPro"/>
</dbReference>
<evidence type="ECO:0000313" key="9">
    <source>
        <dbReference type="Proteomes" id="UP000092574"/>
    </source>
</evidence>
<keyword evidence="4 5" id="KW-0472">Membrane</keyword>
<evidence type="ECO:0000256" key="2">
    <source>
        <dbReference type="ARBA" id="ARBA00022692"/>
    </source>
</evidence>
<dbReference type="Pfam" id="PF13675">
    <property type="entry name" value="PilJ"/>
    <property type="match status" value="1"/>
</dbReference>
<dbReference type="NCBIfam" id="TIGR00254">
    <property type="entry name" value="GGDEF"/>
    <property type="match status" value="1"/>
</dbReference>
<name>A0A1C7IAV2_9FIRM</name>
<proteinExistence type="predicted"/>
<evidence type="ECO:0000259" key="7">
    <source>
        <dbReference type="PROSITE" id="PS50887"/>
    </source>
</evidence>
<reference evidence="8" key="1">
    <citation type="submission" date="2017-04" db="EMBL/GenBank/DDBJ databases">
        <title>Complete Genome Sequences of Twelve Strains of a Stable Defined Moderately Diverse Mouse Microbiota 2 (sDMDMm2).</title>
        <authorList>
            <person name="Uchimura Y."/>
            <person name="Wyss M."/>
            <person name="Brugiroux S."/>
            <person name="Limenitakis J.P."/>
            <person name="Stecher B."/>
            <person name="McCoy K.D."/>
            <person name="Macpherson A.J."/>
        </authorList>
    </citation>
    <scope>NUCLEOTIDE SEQUENCE</scope>
    <source>
        <strain evidence="8">YL58</strain>
    </source>
</reference>
<dbReference type="PANTHER" id="PTHR33121">
    <property type="entry name" value="CYCLIC DI-GMP PHOSPHODIESTERASE PDEF"/>
    <property type="match status" value="1"/>
</dbReference>
<feature type="domain" description="EAL" evidence="6">
    <location>
        <begin position="647"/>
        <end position="900"/>
    </location>
</feature>
<dbReference type="CDD" id="cd01949">
    <property type="entry name" value="GGDEF"/>
    <property type="match status" value="1"/>
</dbReference>
<dbReference type="InterPro" id="IPR050706">
    <property type="entry name" value="Cyclic-di-GMP_PDE-like"/>
</dbReference>
<dbReference type="KEGG" id="byl:A4V09_13705"/>
<dbReference type="EMBL" id="CP015405">
    <property type="protein sequence ID" value="ANU76725.1"/>
    <property type="molecule type" value="Genomic_DNA"/>
</dbReference>
<dbReference type="PROSITE" id="PS50887">
    <property type="entry name" value="GGDEF"/>
    <property type="match status" value="1"/>
</dbReference>
<dbReference type="Pfam" id="PF00990">
    <property type="entry name" value="GGDEF"/>
    <property type="match status" value="1"/>
</dbReference>
<dbReference type="RefSeq" id="WP_065542883.1">
    <property type="nucleotide sequence ID" value="NZ_CP015405.2"/>
</dbReference>
<dbReference type="Gene3D" id="3.30.70.270">
    <property type="match status" value="1"/>
</dbReference>
<evidence type="ECO:0000259" key="6">
    <source>
        <dbReference type="PROSITE" id="PS50883"/>
    </source>
</evidence>
<dbReference type="Pfam" id="PF00563">
    <property type="entry name" value="EAL"/>
    <property type="match status" value="1"/>
</dbReference>
<dbReference type="Gene3D" id="3.20.20.450">
    <property type="entry name" value="EAL domain"/>
    <property type="match status" value="1"/>
</dbReference>
<keyword evidence="2 5" id="KW-0812">Transmembrane</keyword>
<dbReference type="InterPro" id="IPR035919">
    <property type="entry name" value="EAL_sf"/>
</dbReference>
<keyword evidence="9" id="KW-1185">Reference proteome</keyword>
<dbReference type="Proteomes" id="UP000092574">
    <property type="component" value="Chromosome"/>
</dbReference>
<dbReference type="PANTHER" id="PTHR33121:SF71">
    <property type="entry name" value="OXYGEN SENSOR PROTEIN DOSP"/>
    <property type="match status" value="1"/>
</dbReference>
<dbReference type="InterPro" id="IPR001633">
    <property type="entry name" value="EAL_dom"/>
</dbReference>
<feature type="transmembrane region" description="Helical" evidence="5">
    <location>
        <begin position="147"/>
        <end position="169"/>
    </location>
</feature>